<dbReference type="InterPro" id="IPR037401">
    <property type="entry name" value="SnoaL-like"/>
</dbReference>
<organism evidence="2 3">
    <name type="scientific">Rhodovulum sulfidophilum</name>
    <name type="common">Rhodobacter sulfidophilus</name>
    <dbReference type="NCBI Taxonomy" id="35806"/>
    <lineage>
        <taxon>Bacteria</taxon>
        <taxon>Pseudomonadati</taxon>
        <taxon>Pseudomonadota</taxon>
        <taxon>Alphaproteobacteria</taxon>
        <taxon>Rhodobacterales</taxon>
        <taxon>Paracoccaceae</taxon>
        <taxon>Rhodovulum</taxon>
    </lineage>
</organism>
<feature type="domain" description="SnoaL-like" evidence="1">
    <location>
        <begin position="9"/>
        <end position="129"/>
    </location>
</feature>
<evidence type="ECO:0000313" key="2">
    <source>
        <dbReference type="EMBL" id="PZQ46361.1"/>
    </source>
</evidence>
<reference evidence="2 3" key="1">
    <citation type="submission" date="2017-08" db="EMBL/GenBank/DDBJ databases">
        <title>Infants hospitalized years apart are colonized by the same room-sourced microbial strains.</title>
        <authorList>
            <person name="Brooks B."/>
            <person name="Olm M.R."/>
            <person name="Firek B.A."/>
            <person name="Baker R."/>
            <person name="Thomas B.C."/>
            <person name="Morowitz M.J."/>
            <person name="Banfield J.F."/>
        </authorList>
    </citation>
    <scope>NUCLEOTIDE SEQUENCE [LARGE SCALE GENOMIC DNA]</scope>
    <source>
        <strain evidence="2">S2_005_002_R2_34</strain>
    </source>
</reference>
<accession>A0A2W5MYL3</accession>
<comment type="caution">
    <text evidence="2">The sequence shown here is derived from an EMBL/GenBank/DDBJ whole genome shotgun (WGS) entry which is preliminary data.</text>
</comment>
<dbReference type="InterPro" id="IPR032710">
    <property type="entry name" value="NTF2-like_dom_sf"/>
</dbReference>
<dbReference type="EMBL" id="QFPW01000026">
    <property type="protein sequence ID" value="PZQ46361.1"/>
    <property type="molecule type" value="Genomic_DNA"/>
</dbReference>
<gene>
    <name evidence="2" type="ORF">DI556_20455</name>
</gene>
<sequence length="168" mass="18714">MEAIERRLRALEDHQQIAQLRARYCHVLDDRDWPALAALFTEDGEFHGLASAIGRAGILAFFGGTVDRLAEGFWHFCSNPTVDLAGDTATGRISMQYLSVKQGVSYVSAGHYDDVFRREGGVWRFARRRITFYYYAPLSEGFVGAPTYITPEGVPLPGRAPERAEAAL</sequence>
<dbReference type="Pfam" id="PF13577">
    <property type="entry name" value="SnoaL_4"/>
    <property type="match status" value="1"/>
</dbReference>
<evidence type="ECO:0000259" key="1">
    <source>
        <dbReference type="Pfam" id="PF13577"/>
    </source>
</evidence>
<protein>
    <submittedName>
        <fullName evidence="2">Nuclear transport factor 2 family protein</fullName>
    </submittedName>
</protein>
<dbReference type="AlphaFoldDB" id="A0A2W5MYL3"/>
<name>A0A2W5MYL3_RHOSU</name>
<proteinExistence type="predicted"/>
<evidence type="ECO:0000313" key="3">
    <source>
        <dbReference type="Proteomes" id="UP000249185"/>
    </source>
</evidence>
<dbReference type="SUPFAM" id="SSF54427">
    <property type="entry name" value="NTF2-like"/>
    <property type="match status" value="1"/>
</dbReference>
<dbReference type="Proteomes" id="UP000249185">
    <property type="component" value="Unassembled WGS sequence"/>
</dbReference>
<dbReference type="Gene3D" id="3.10.450.50">
    <property type="match status" value="1"/>
</dbReference>